<feature type="region of interest" description="Disordered" evidence="2">
    <location>
        <begin position="307"/>
        <end position="344"/>
    </location>
</feature>
<dbReference type="AlphaFoldDB" id="A0A1W0WPN0"/>
<feature type="region of interest" description="Disordered" evidence="2">
    <location>
        <begin position="127"/>
        <end position="157"/>
    </location>
</feature>
<keyword evidence="1" id="KW-0175">Coiled coil</keyword>
<protein>
    <submittedName>
        <fullName evidence="4">Uncharacterized protein</fullName>
    </submittedName>
</protein>
<feature type="compositionally biased region" description="Acidic residues" evidence="2">
    <location>
        <begin position="507"/>
        <end position="521"/>
    </location>
</feature>
<feature type="compositionally biased region" description="Low complexity" evidence="2">
    <location>
        <begin position="142"/>
        <end position="153"/>
    </location>
</feature>
<keyword evidence="3" id="KW-1133">Transmembrane helix</keyword>
<evidence type="ECO:0000256" key="1">
    <source>
        <dbReference type="SAM" id="Coils"/>
    </source>
</evidence>
<dbReference type="OrthoDB" id="10674766at2759"/>
<feature type="coiled-coil region" evidence="1">
    <location>
        <begin position="268"/>
        <end position="302"/>
    </location>
</feature>
<dbReference type="EMBL" id="MTYJ01000065">
    <property type="protein sequence ID" value="OQV17166.1"/>
    <property type="molecule type" value="Genomic_DNA"/>
</dbReference>
<reference evidence="5" key="1">
    <citation type="submission" date="2017-01" db="EMBL/GenBank/DDBJ databases">
        <title>Comparative genomics of anhydrobiosis in the tardigrade Hypsibius dujardini.</title>
        <authorList>
            <person name="Yoshida Y."/>
            <person name="Koutsovoulos G."/>
            <person name="Laetsch D."/>
            <person name="Stevens L."/>
            <person name="Kumar S."/>
            <person name="Horikawa D."/>
            <person name="Ishino K."/>
            <person name="Komine S."/>
            <person name="Tomita M."/>
            <person name="Blaxter M."/>
            <person name="Arakawa K."/>
        </authorList>
    </citation>
    <scope>NUCLEOTIDE SEQUENCE [LARGE SCALE GENOMIC DNA]</scope>
    <source>
        <strain evidence="5">Z151</strain>
    </source>
</reference>
<feature type="region of interest" description="Disordered" evidence="2">
    <location>
        <begin position="1"/>
        <end position="40"/>
    </location>
</feature>
<evidence type="ECO:0000256" key="3">
    <source>
        <dbReference type="SAM" id="Phobius"/>
    </source>
</evidence>
<accession>A0A1W0WPN0</accession>
<feature type="region of interest" description="Disordered" evidence="2">
    <location>
        <begin position="646"/>
        <end position="709"/>
    </location>
</feature>
<comment type="caution">
    <text evidence="4">The sequence shown here is derived from an EMBL/GenBank/DDBJ whole genome shotgun (WGS) entry which is preliminary data.</text>
</comment>
<organism evidence="4 5">
    <name type="scientific">Hypsibius exemplaris</name>
    <name type="common">Freshwater tardigrade</name>
    <dbReference type="NCBI Taxonomy" id="2072580"/>
    <lineage>
        <taxon>Eukaryota</taxon>
        <taxon>Metazoa</taxon>
        <taxon>Ecdysozoa</taxon>
        <taxon>Tardigrada</taxon>
        <taxon>Eutardigrada</taxon>
        <taxon>Parachela</taxon>
        <taxon>Hypsibioidea</taxon>
        <taxon>Hypsibiidae</taxon>
        <taxon>Hypsibius</taxon>
    </lineage>
</organism>
<evidence type="ECO:0000313" key="5">
    <source>
        <dbReference type="Proteomes" id="UP000192578"/>
    </source>
</evidence>
<proteinExistence type="predicted"/>
<evidence type="ECO:0000313" key="4">
    <source>
        <dbReference type="EMBL" id="OQV17166.1"/>
    </source>
</evidence>
<feature type="compositionally biased region" description="Basic and acidic residues" evidence="2">
    <location>
        <begin position="1"/>
        <end position="15"/>
    </location>
</feature>
<sequence length="974" mass="109380">MADRKSVSTKAKEDEAGWSLVDADGDVESVSSDSSSSADFLTDRPQIASAANMGARVAPIADYHDLVMVDLPGADSLNSTLVNLDSDEDVVHVNENEEETDDNLDDWVTHEAAELIRRRSAERLNSLSNAPVPKREDDESSECSSATSSDSSSWAGESLHEIAEPLDPEDQLPLDEELPADYPQAYRPTAHVYSHQRNPEADKYLTLVLVVALTIVSAVAFGHFRGTTVATRHSHFAGAAFESPSPPSSTDGILSGIQKDQIEILRQLQQLLHIQVELKSRIASLEDENKDLRLRLLESRKKCTRILHKSASPASPSTNASDDKYDDAPAVTEAPPKTTQSIFDFHPEPAKRKSSLALPLSLSAIVQAEAAAEAAIESAIKAEAEAASEAALQPIRTNFRPLDATEAAQQPIRTNFRPLEAVAPLAGTMKSPYVDTRVESLRQKRSAFAAPDRFQRVPKEPVDFVMIEDVMVPLEKLLGAPKSEVHRFAPPPAPVVEPKSRSVESDSNMDIDELEDPEPEEEGHSDATDRYPPGYWDRRGLWDGTKFLTLNLSELVPLREEVARARETIPRVLQSLRKDVLEVYEALRNSSEDLLEEAVVSVAPVAEFMTGVVQAALDNGLGTPRSIKVERSDYIKEKMAHVKADIRREKERIEKSHKKIRESSAWKNTSVRGDKKLEKAERQQQQQDQQKSSNHRTKYSAESGCESGHRSADGYCFLKPNKYRKPDTQDDCRKGKRFWSGLPAFIKRHLGHTKRLEKMVMDLGVDIVHSKVFKKVMQEVPKKFKISSDWLDCQWSWWRNFGRGESLASYKACAGYLTSWQHKASSDSASWQHKASSDSASGFSRKNSRQDKELEDERSDQGREQKGSQEAEERIPAQDAVNDTVAAEYPTWVFQRASDRAELRERLFSAGRNLTSWFFQRAKSREEQRSRYIRDIDYSDPVYTRPRSRRVPSDPIYEFLRHRAAFRRSADYGV</sequence>
<name>A0A1W0WPN0_HYPEX</name>
<keyword evidence="5" id="KW-1185">Reference proteome</keyword>
<feature type="compositionally biased region" description="Low complexity" evidence="2">
    <location>
        <begin position="28"/>
        <end position="39"/>
    </location>
</feature>
<feature type="compositionally biased region" description="Basic and acidic residues" evidence="2">
    <location>
        <begin position="672"/>
        <end position="682"/>
    </location>
</feature>
<gene>
    <name evidence="4" type="ORF">BV898_08745</name>
</gene>
<evidence type="ECO:0000256" key="2">
    <source>
        <dbReference type="SAM" id="MobiDB-lite"/>
    </source>
</evidence>
<dbReference type="Proteomes" id="UP000192578">
    <property type="component" value="Unassembled WGS sequence"/>
</dbReference>
<feature type="region of interest" description="Disordered" evidence="2">
    <location>
        <begin position="489"/>
        <end position="534"/>
    </location>
</feature>
<feature type="compositionally biased region" description="Basic and acidic residues" evidence="2">
    <location>
        <begin position="859"/>
        <end position="876"/>
    </location>
</feature>
<keyword evidence="3" id="KW-0812">Transmembrane</keyword>
<feature type="transmembrane region" description="Helical" evidence="3">
    <location>
        <begin position="204"/>
        <end position="224"/>
    </location>
</feature>
<feature type="region of interest" description="Disordered" evidence="2">
    <location>
        <begin position="831"/>
        <end position="880"/>
    </location>
</feature>
<feature type="compositionally biased region" description="Polar residues" evidence="2">
    <location>
        <begin position="831"/>
        <end position="845"/>
    </location>
</feature>
<keyword evidence="3" id="KW-0472">Membrane</keyword>